<reference evidence="1" key="2">
    <citation type="submission" date="2020-09" db="EMBL/GenBank/DDBJ databases">
        <authorList>
            <person name="Sun Q."/>
            <person name="Zhou Y."/>
        </authorList>
    </citation>
    <scope>NUCLEOTIDE SEQUENCE</scope>
    <source>
        <strain evidence="1">CGMCC 4.7430</strain>
    </source>
</reference>
<organism evidence="1 2">
    <name type="scientific">Nonomuraea glycinis</name>
    <dbReference type="NCBI Taxonomy" id="2047744"/>
    <lineage>
        <taxon>Bacteria</taxon>
        <taxon>Bacillati</taxon>
        <taxon>Actinomycetota</taxon>
        <taxon>Actinomycetes</taxon>
        <taxon>Streptosporangiales</taxon>
        <taxon>Streptosporangiaceae</taxon>
        <taxon>Nonomuraea</taxon>
    </lineage>
</organism>
<gene>
    <name evidence="1" type="ORF">GCM10012278_82740</name>
</gene>
<dbReference type="InterPro" id="IPR014710">
    <property type="entry name" value="RmlC-like_jellyroll"/>
</dbReference>
<keyword evidence="2" id="KW-1185">Reference proteome</keyword>
<dbReference type="Gene3D" id="2.60.120.10">
    <property type="entry name" value="Jelly Rolls"/>
    <property type="match status" value="1"/>
</dbReference>
<dbReference type="AlphaFoldDB" id="A0A918AE74"/>
<dbReference type="PANTHER" id="PTHR37694:SF1">
    <property type="entry name" value="SLR8022 PROTEIN"/>
    <property type="match status" value="1"/>
</dbReference>
<dbReference type="SUPFAM" id="SSF51182">
    <property type="entry name" value="RmlC-like cupins"/>
    <property type="match status" value="1"/>
</dbReference>
<evidence type="ECO:0000313" key="1">
    <source>
        <dbReference type="EMBL" id="GGP16938.1"/>
    </source>
</evidence>
<dbReference type="EMBL" id="BMNK01000022">
    <property type="protein sequence ID" value="GGP16938.1"/>
    <property type="molecule type" value="Genomic_DNA"/>
</dbReference>
<dbReference type="Proteomes" id="UP000660745">
    <property type="component" value="Unassembled WGS sequence"/>
</dbReference>
<protein>
    <submittedName>
        <fullName evidence="1">LuxR family transcriptional regulator</fullName>
    </submittedName>
</protein>
<dbReference type="PANTHER" id="PTHR37694">
    <property type="entry name" value="SLR8022 PROTEIN"/>
    <property type="match status" value="1"/>
</dbReference>
<reference evidence="1" key="1">
    <citation type="journal article" date="2014" name="Int. J. Syst. Evol. Microbiol.">
        <title>Complete genome sequence of Corynebacterium casei LMG S-19264T (=DSM 44701T), isolated from a smear-ripened cheese.</title>
        <authorList>
            <consortium name="US DOE Joint Genome Institute (JGI-PGF)"/>
            <person name="Walter F."/>
            <person name="Albersmeier A."/>
            <person name="Kalinowski J."/>
            <person name="Ruckert C."/>
        </authorList>
    </citation>
    <scope>NUCLEOTIDE SEQUENCE</scope>
    <source>
        <strain evidence="1">CGMCC 4.7430</strain>
    </source>
</reference>
<dbReference type="CDD" id="cd02230">
    <property type="entry name" value="cupin_HP0902-like"/>
    <property type="match status" value="1"/>
</dbReference>
<name>A0A918AE74_9ACTN</name>
<comment type="caution">
    <text evidence="1">The sequence shown here is derived from an EMBL/GenBank/DDBJ whole genome shotgun (WGS) entry which is preliminary data.</text>
</comment>
<evidence type="ECO:0000313" key="2">
    <source>
        <dbReference type="Proteomes" id="UP000660745"/>
    </source>
</evidence>
<sequence length="110" mass="11800">MQKTSLDALVREHLQRAADGSTGRSAETLHGGHEHTLRQTLIALTAGQSLTEHENPGEATLMVLHGRVRLRSGGTSWDGMTGDFIVIPQARHSLEALEDSAALLTVAKLP</sequence>
<proteinExistence type="predicted"/>
<dbReference type="InterPro" id="IPR011051">
    <property type="entry name" value="RmlC_Cupin_sf"/>
</dbReference>
<dbReference type="RefSeq" id="WP_189144236.1">
    <property type="nucleotide sequence ID" value="NZ_BMNK01000022.1"/>
</dbReference>
<accession>A0A918AE74</accession>